<dbReference type="Pfam" id="PF04493">
    <property type="entry name" value="Endonuclease_5"/>
    <property type="match status" value="1"/>
</dbReference>
<sequence>MIVALDVYYRQEDAKAVGVTFEAWDSATLTSKHEVTLSGLEPYEPGAFYKRELPCLLAVLKQIDVAKVDYVVIDGYVVLDDAGRPGLGWHLYEHLEKKVPVIGVAKTRFFHAGRQVVGVLRGESKSPLNVTSAGIHVQAAAAFIEKMAGPFRMPALLQELDALTRS</sequence>
<dbReference type="InterPro" id="IPR007581">
    <property type="entry name" value="Endonuclease-V"/>
</dbReference>
<dbReference type="GO" id="GO:0004519">
    <property type="term" value="F:endonuclease activity"/>
    <property type="evidence" value="ECO:0007669"/>
    <property type="project" value="UniProtKB-KW"/>
</dbReference>
<keyword evidence="1" id="KW-0378">Hydrolase</keyword>
<proteinExistence type="predicted"/>
<dbReference type="Gene3D" id="3.30.2170.10">
    <property type="entry name" value="archaeoglobus fulgidus dsm 4304 superfamily"/>
    <property type="match status" value="1"/>
</dbReference>
<keyword evidence="1" id="KW-0255">Endonuclease</keyword>
<accession>A0ABY4D3E8</accession>
<name>A0ABY4D3E8_9BACT</name>
<evidence type="ECO:0000313" key="1">
    <source>
        <dbReference type="EMBL" id="UOG76867.1"/>
    </source>
</evidence>
<keyword evidence="1" id="KW-0540">Nuclease</keyword>
<organism evidence="1 2">
    <name type="scientific">Hymenobacter tibetensis</name>
    <dbReference type="NCBI Taxonomy" id="497967"/>
    <lineage>
        <taxon>Bacteria</taxon>
        <taxon>Pseudomonadati</taxon>
        <taxon>Bacteroidota</taxon>
        <taxon>Cytophagia</taxon>
        <taxon>Cytophagales</taxon>
        <taxon>Hymenobacteraceae</taxon>
        <taxon>Hymenobacter</taxon>
    </lineage>
</organism>
<dbReference type="RefSeq" id="WP_243802119.1">
    <property type="nucleotide sequence ID" value="NZ_CP094669.1"/>
</dbReference>
<gene>
    <name evidence="1" type="ORF">MTX78_09770</name>
</gene>
<keyword evidence="2" id="KW-1185">Reference proteome</keyword>
<protein>
    <submittedName>
        <fullName evidence="1">Endonuclease V</fullName>
    </submittedName>
</protein>
<reference evidence="1 2" key="1">
    <citation type="submission" date="2022-03" db="EMBL/GenBank/DDBJ databases">
        <title>Hymenobactersp. isolated from the air.</title>
        <authorList>
            <person name="Won M."/>
            <person name="Kwon S.-W."/>
        </authorList>
    </citation>
    <scope>NUCLEOTIDE SEQUENCE [LARGE SCALE GENOMIC DNA]</scope>
    <source>
        <strain evidence="1 2">KACC 21982</strain>
    </source>
</reference>
<evidence type="ECO:0000313" key="2">
    <source>
        <dbReference type="Proteomes" id="UP000831113"/>
    </source>
</evidence>
<dbReference type="EMBL" id="CP094669">
    <property type="protein sequence ID" value="UOG76867.1"/>
    <property type="molecule type" value="Genomic_DNA"/>
</dbReference>
<dbReference type="Proteomes" id="UP000831113">
    <property type="component" value="Chromosome"/>
</dbReference>